<feature type="chain" id="PRO_5016436800" evidence="7">
    <location>
        <begin position="23"/>
        <end position="577"/>
    </location>
</feature>
<dbReference type="Gene3D" id="3.90.76.10">
    <property type="entry name" value="Dipeptide-binding Protein, Domain 1"/>
    <property type="match status" value="1"/>
</dbReference>
<gene>
    <name evidence="9" type="ORF">B9T62_23895</name>
</gene>
<dbReference type="InterPro" id="IPR039424">
    <property type="entry name" value="SBP_5"/>
</dbReference>
<evidence type="ECO:0000256" key="4">
    <source>
        <dbReference type="ARBA" id="ARBA00022729"/>
    </source>
</evidence>
<feature type="compositionally biased region" description="Low complexity" evidence="6">
    <location>
        <begin position="35"/>
        <end position="55"/>
    </location>
</feature>
<organism evidence="9 10">
    <name type="scientific">Paenibacillus donghaensis</name>
    <dbReference type="NCBI Taxonomy" id="414771"/>
    <lineage>
        <taxon>Bacteria</taxon>
        <taxon>Bacillati</taxon>
        <taxon>Bacillota</taxon>
        <taxon>Bacilli</taxon>
        <taxon>Bacillales</taxon>
        <taxon>Paenibacillaceae</taxon>
        <taxon>Paenibacillus</taxon>
    </lineage>
</organism>
<keyword evidence="5" id="KW-0653">Protein transport</keyword>
<dbReference type="Gene3D" id="3.10.105.10">
    <property type="entry name" value="Dipeptide-binding Protein, Domain 3"/>
    <property type="match status" value="1"/>
</dbReference>
<dbReference type="AlphaFoldDB" id="A0A2Z2KUV0"/>
<dbReference type="GO" id="GO:0015833">
    <property type="term" value="P:peptide transport"/>
    <property type="evidence" value="ECO:0007669"/>
    <property type="project" value="UniProtKB-KW"/>
</dbReference>
<dbReference type="CDD" id="cd08504">
    <property type="entry name" value="PBP2_OppA"/>
    <property type="match status" value="1"/>
</dbReference>
<dbReference type="EMBL" id="CP021780">
    <property type="protein sequence ID" value="ASA23568.1"/>
    <property type="molecule type" value="Genomic_DNA"/>
</dbReference>
<dbReference type="PANTHER" id="PTHR30290:SF79">
    <property type="entry name" value="DIPEPTIDE-BINDING PROTEIN DPPE"/>
    <property type="match status" value="1"/>
</dbReference>
<evidence type="ECO:0000259" key="8">
    <source>
        <dbReference type="Pfam" id="PF00496"/>
    </source>
</evidence>
<name>A0A2Z2KUV0_9BACL</name>
<evidence type="ECO:0000256" key="7">
    <source>
        <dbReference type="SAM" id="SignalP"/>
    </source>
</evidence>
<dbReference type="GO" id="GO:0030288">
    <property type="term" value="C:outer membrane-bounded periplasmic space"/>
    <property type="evidence" value="ECO:0007669"/>
    <property type="project" value="UniProtKB-ARBA"/>
</dbReference>
<dbReference type="FunFam" id="3.90.76.10:FF:000001">
    <property type="entry name" value="Oligopeptide ABC transporter substrate-binding protein"/>
    <property type="match status" value="1"/>
</dbReference>
<evidence type="ECO:0000256" key="6">
    <source>
        <dbReference type="SAM" id="MobiDB-lite"/>
    </source>
</evidence>
<dbReference type="FunFam" id="3.10.105.10:FF:000001">
    <property type="entry name" value="Oligopeptide ABC transporter, oligopeptide-binding protein"/>
    <property type="match status" value="1"/>
</dbReference>
<reference evidence="9 10" key="1">
    <citation type="submission" date="2017-06" db="EMBL/GenBank/DDBJ databases">
        <title>Complete genome sequence of Paenibacillus donghaensis KCTC 13049T isolated from East Sea sediment, South Korea.</title>
        <authorList>
            <person name="Jung B.K."/>
            <person name="Hong S.-J."/>
            <person name="Shin J.-H."/>
        </authorList>
    </citation>
    <scope>NUCLEOTIDE SEQUENCE [LARGE SCALE GENOMIC DNA]</scope>
    <source>
        <strain evidence="9 10">KCTC 13049</strain>
    </source>
</reference>
<dbReference type="PIRSF" id="PIRSF002741">
    <property type="entry name" value="MppA"/>
    <property type="match status" value="1"/>
</dbReference>
<dbReference type="Pfam" id="PF00496">
    <property type="entry name" value="SBP_bac_5"/>
    <property type="match status" value="1"/>
</dbReference>
<dbReference type="KEGG" id="pdh:B9T62_23895"/>
<dbReference type="Proteomes" id="UP000249890">
    <property type="component" value="Chromosome"/>
</dbReference>
<feature type="domain" description="Solute-binding protein family 5" evidence="8">
    <location>
        <begin position="108"/>
        <end position="497"/>
    </location>
</feature>
<dbReference type="InterPro" id="IPR030678">
    <property type="entry name" value="Peptide/Ni-bd"/>
</dbReference>
<feature type="region of interest" description="Disordered" evidence="6">
    <location>
        <begin position="35"/>
        <end position="56"/>
    </location>
</feature>
<sequence length="577" mass="64115">MKKSKSLLLMFALVLVISTVLAGCGGNKANNGNTASPTNAAGTEGNGNAEPGNAAGDEKLAADQTLHINLSSEPPTFDPAQAQDNQAHTVLKLMYEGLTNMNDETGQPEKGIADNWEVSADGLKYTFKLRDAQWSNGDAVKASDFVYAWKRVLDPKAVSPAPYAYQLYYLKNAESYNLEKGVTDFNEVGVKAIDDKTLEVTLENPTPYFLGLLSFYTYYPVHPSIEGNEKWATNKDTMIVNGPYTLTEWTTGQSIEVTKNDKYYDKDKIKLSKIDMTLVNSGATELLSYKSGELDRAGNPNGEIPTEQLPVVAKELPDEFNSKGIASVYYYQFNVTEKPFTNAKIRKALAMSISRQPLIDKVTLGGQFPAYGYVPKGIVGVEKEFRDEVQDTAYFTEDFAEAKKLLAEGMQEEGMTTLPPVTLIYNTNENHKKIALAVGDMWKTNLGIDVKLENQEWASFIENRQNLNYQVSRAGWVADYNDPMTFFDMWVTGGGNNTTGYANPEYDKLIAEAKASSDNKLRNEKFAAAEKMLIQDDMVIMPIYYYTGNSLTKPYLKGVTVDFSGAVDYRYAYLLEH</sequence>
<dbReference type="Gene3D" id="3.40.190.10">
    <property type="entry name" value="Periplasmic binding protein-like II"/>
    <property type="match status" value="1"/>
</dbReference>
<keyword evidence="3" id="KW-0813">Transport</keyword>
<dbReference type="PROSITE" id="PS51257">
    <property type="entry name" value="PROKAR_LIPOPROTEIN"/>
    <property type="match status" value="1"/>
</dbReference>
<accession>A0A2Z2KUV0</accession>
<dbReference type="GO" id="GO:1904680">
    <property type="term" value="F:peptide transmembrane transporter activity"/>
    <property type="evidence" value="ECO:0007669"/>
    <property type="project" value="TreeGrafter"/>
</dbReference>
<dbReference type="InterPro" id="IPR000914">
    <property type="entry name" value="SBP_5_dom"/>
</dbReference>
<evidence type="ECO:0000313" key="9">
    <source>
        <dbReference type="EMBL" id="ASA23568.1"/>
    </source>
</evidence>
<evidence type="ECO:0000256" key="5">
    <source>
        <dbReference type="ARBA" id="ARBA00022856"/>
    </source>
</evidence>
<keyword evidence="4 7" id="KW-0732">Signal</keyword>
<dbReference type="RefSeq" id="WP_087917556.1">
    <property type="nucleotide sequence ID" value="NZ_CP021780.1"/>
</dbReference>
<dbReference type="GO" id="GO:0043190">
    <property type="term" value="C:ATP-binding cassette (ABC) transporter complex"/>
    <property type="evidence" value="ECO:0007669"/>
    <property type="project" value="InterPro"/>
</dbReference>
<protein>
    <submittedName>
        <fullName evidence="9">Peptide-binding protein</fullName>
    </submittedName>
</protein>
<dbReference type="PANTHER" id="PTHR30290">
    <property type="entry name" value="PERIPLASMIC BINDING COMPONENT OF ABC TRANSPORTER"/>
    <property type="match status" value="1"/>
</dbReference>
<keyword evidence="10" id="KW-1185">Reference proteome</keyword>
<comment type="similarity">
    <text evidence="2">Belongs to the bacterial solute-binding protein 5 family.</text>
</comment>
<evidence type="ECO:0000256" key="3">
    <source>
        <dbReference type="ARBA" id="ARBA00022448"/>
    </source>
</evidence>
<proteinExistence type="inferred from homology"/>
<feature type="signal peptide" evidence="7">
    <location>
        <begin position="1"/>
        <end position="22"/>
    </location>
</feature>
<keyword evidence="5" id="KW-0571">Peptide transport</keyword>
<evidence type="ECO:0000256" key="1">
    <source>
        <dbReference type="ARBA" id="ARBA00004196"/>
    </source>
</evidence>
<comment type="subcellular location">
    <subcellularLocation>
        <location evidence="1">Cell envelope</location>
    </subcellularLocation>
</comment>
<evidence type="ECO:0000256" key="2">
    <source>
        <dbReference type="ARBA" id="ARBA00005695"/>
    </source>
</evidence>
<dbReference type="OrthoDB" id="9801912at2"/>
<dbReference type="SUPFAM" id="SSF53850">
    <property type="entry name" value="Periplasmic binding protein-like II"/>
    <property type="match status" value="1"/>
</dbReference>
<evidence type="ECO:0000313" key="10">
    <source>
        <dbReference type="Proteomes" id="UP000249890"/>
    </source>
</evidence>